<comment type="caution">
    <text evidence="12">The sequence shown here is derived from an EMBL/GenBank/DDBJ whole genome shotgun (WGS) entry which is preliminary data.</text>
</comment>
<evidence type="ECO:0000256" key="4">
    <source>
        <dbReference type="ARBA" id="ARBA00022692"/>
    </source>
</evidence>
<dbReference type="SUPFAM" id="SSF48317">
    <property type="entry name" value="Acid phosphatase/Vanadium-dependent haloperoxidase"/>
    <property type="match status" value="1"/>
</dbReference>
<keyword evidence="6 10" id="KW-1133">Transmembrane helix</keyword>
<feature type="domain" description="Phosphatidic acid phosphatase type 2/haloperoxidase" evidence="11">
    <location>
        <begin position="68"/>
        <end position="173"/>
    </location>
</feature>
<evidence type="ECO:0000256" key="8">
    <source>
        <dbReference type="ARBA" id="ARBA00032707"/>
    </source>
</evidence>
<evidence type="ECO:0000256" key="5">
    <source>
        <dbReference type="ARBA" id="ARBA00022801"/>
    </source>
</evidence>
<feature type="transmembrane region" description="Helical" evidence="10">
    <location>
        <begin position="132"/>
        <end position="152"/>
    </location>
</feature>
<dbReference type="EC" id="3.6.1.27" evidence="2"/>
<feature type="transmembrane region" description="Helical" evidence="10">
    <location>
        <begin position="158"/>
        <end position="175"/>
    </location>
</feature>
<accession>A0A4S3KW61</accession>
<keyword evidence="7 10" id="KW-0472">Membrane</keyword>
<keyword evidence="4 10" id="KW-0812">Transmembrane</keyword>
<keyword evidence="5" id="KW-0378">Hydrolase</keyword>
<reference evidence="12 13" key="1">
    <citation type="submission" date="2019-03" db="EMBL/GenBank/DDBJ databases">
        <title>Genomic Encyclopedia of Type Strains, Phase IV (KMG-IV): sequencing the most valuable type-strain genomes for metagenomic binning, comparative biology and taxonomic classification.</title>
        <authorList>
            <person name="Goeker M."/>
        </authorList>
    </citation>
    <scope>NUCLEOTIDE SEQUENCE [LARGE SCALE GENOMIC DNA]</scope>
    <source>
        <strain evidence="12 13">DSM 21944</strain>
    </source>
</reference>
<dbReference type="GO" id="GO:0005886">
    <property type="term" value="C:plasma membrane"/>
    <property type="evidence" value="ECO:0007669"/>
    <property type="project" value="UniProtKB-SubCell"/>
</dbReference>
<dbReference type="AlphaFoldDB" id="A0A4S3KW61"/>
<evidence type="ECO:0000256" key="7">
    <source>
        <dbReference type="ARBA" id="ARBA00023136"/>
    </source>
</evidence>
<protein>
    <recommendedName>
        <fullName evidence="2">undecaprenyl-diphosphate phosphatase</fullName>
        <ecNumber evidence="2">3.6.1.27</ecNumber>
    </recommendedName>
    <alternativeName>
        <fullName evidence="8">Undecaprenyl pyrophosphate phosphatase</fullName>
    </alternativeName>
</protein>
<evidence type="ECO:0000256" key="9">
    <source>
        <dbReference type="ARBA" id="ARBA00047594"/>
    </source>
</evidence>
<keyword evidence="3" id="KW-1003">Cell membrane</keyword>
<evidence type="ECO:0000256" key="3">
    <source>
        <dbReference type="ARBA" id="ARBA00022475"/>
    </source>
</evidence>
<dbReference type="SMART" id="SM00014">
    <property type="entry name" value="acidPPc"/>
    <property type="match status" value="1"/>
</dbReference>
<evidence type="ECO:0000256" key="1">
    <source>
        <dbReference type="ARBA" id="ARBA00004651"/>
    </source>
</evidence>
<gene>
    <name evidence="12" type="ORF">EDC25_10433</name>
</gene>
<feature type="transmembrane region" description="Helical" evidence="10">
    <location>
        <begin position="44"/>
        <end position="62"/>
    </location>
</feature>
<evidence type="ECO:0000256" key="10">
    <source>
        <dbReference type="SAM" id="Phobius"/>
    </source>
</evidence>
<dbReference type="PANTHER" id="PTHR14969">
    <property type="entry name" value="SPHINGOSINE-1-PHOSPHATE PHOSPHOHYDROLASE"/>
    <property type="match status" value="1"/>
</dbReference>
<dbReference type="RefSeq" id="WP_123523101.1">
    <property type="nucleotide sequence ID" value="NZ_JBHLWF010000088.1"/>
</dbReference>
<dbReference type="OrthoDB" id="9780507at2"/>
<comment type="subcellular location">
    <subcellularLocation>
        <location evidence="1">Cell membrane</location>
        <topology evidence="1">Multi-pass membrane protein</topology>
    </subcellularLocation>
</comment>
<proteinExistence type="predicted"/>
<dbReference type="Proteomes" id="UP000294599">
    <property type="component" value="Unassembled WGS sequence"/>
</dbReference>
<dbReference type="PANTHER" id="PTHR14969:SF62">
    <property type="entry name" value="DECAPRENYLPHOSPHORYL-5-PHOSPHORIBOSE PHOSPHATASE RV3807C-RELATED"/>
    <property type="match status" value="1"/>
</dbReference>
<dbReference type="InterPro" id="IPR036938">
    <property type="entry name" value="PAP2/HPO_sf"/>
</dbReference>
<evidence type="ECO:0000313" key="13">
    <source>
        <dbReference type="Proteomes" id="UP000294599"/>
    </source>
</evidence>
<dbReference type="GO" id="GO:0050380">
    <property type="term" value="F:undecaprenyl-diphosphatase activity"/>
    <property type="evidence" value="ECO:0007669"/>
    <property type="project" value="UniProtKB-EC"/>
</dbReference>
<evidence type="ECO:0000313" key="12">
    <source>
        <dbReference type="EMBL" id="TCT00046.1"/>
    </source>
</evidence>
<dbReference type="Pfam" id="PF01569">
    <property type="entry name" value="PAP2"/>
    <property type="match status" value="1"/>
</dbReference>
<organism evidence="12 13">
    <name type="scientific">Pseudofulvimonas gallinarii</name>
    <dbReference type="NCBI Taxonomy" id="634155"/>
    <lineage>
        <taxon>Bacteria</taxon>
        <taxon>Pseudomonadati</taxon>
        <taxon>Pseudomonadota</taxon>
        <taxon>Gammaproteobacteria</taxon>
        <taxon>Lysobacterales</taxon>
        <taxon>Rhodanobacteraceae</taxon>
        <taxon>Pseudofulvimonas</taxon>
    </lineage>
</organism>
<dbReference type="EMBL" id="SMAF01000004">
    <property type="protein sequence ID" value="TCT00046.1"/>
    <property type="molecule type" value="Genomic_DNA"/>
</dbReference>
<dbReference type="Gene3D" id="1.20.144.10">
    <property type="entry name" value="Phosphatidic acid phosphatase type 2/haloperoxidase"/>
    <property type="match status" value="1"/>
</dbReference>
<comment type="catalytic activity">
    <reaction evidence="9">
        <text>di-trans,octa-cis-undecaprenyl diphosphate + H2O = di-trans,octa-cis-undecaprenyl phosphate + phosphate + H(+)</text>
        <dbReference type="Rhea" id="RHEA:28094"/>
        <dbReference type="ChEBI" id="CHEBI:15377"/>
        <dbReference type="ChEBI" id="CHEBI:15378"/>
        <dbReference type="ChEBI" id="CHEBI:43474"/>
        <dbReference type="ChEBI" id="CHEBI:58405"/>
        <dbReference type="ChEBI" id="CHEBI:60392"/>
        <dbReference type="EC" id="3.6.1.27"/>
    </reaction>
</comment>
<evidence type="ECO:0000256" key="2">
    <source>
        <dbReference type="ARBA" id="ARBA00012374"/>
    </source>
</evidence>
<name>A0A4S3KW61_9GAMM</name>
<evidence type="ECO:0000256" key="6">
    <source>
        <dbReference type="ARBA" id="ARBA00022989"/>
    </source>
</evidence>
<sequence>MSLPTHVPEPQGAELRLTLALNRLGVHRPVLRLFRAASRLGDGWIWYGLLATLALFGGYPGFRAAAHIGLTALFVAGLYRGMKHLVRRQRPYRRHAVIVARVRPLDEFSFPSGHTLHATCFTLMTMAYYPRLGWLLVPFSLLVAASRVILGVHYPSDVLAAAVIGALVALASLALF</sequence>
<evidence type="ECO:0000259" key="11">
    <source>
        <dbReference type="SMART" id="SM00014"/>
    </source>
</evidence>
<dbReference type="InterPro" id="IPR000326">
    <property type="entry name" value="PAP2/HPO"/>
</dbReference>
<keyword evidence="13" id="KW-1185">Reference proteome</keyword>